<gene>
    <name evidence="11" type="primary">UGP1</name>
    <name evidence="11" type="ORF">C6P40_003997</name>
</gene>
<dbReference type="PIRSF" id="PIRSF000806">
    <property type="entry name" value="UDPGP"/>
    <property type="match status" value="1"/>
</dbReference>
<dbReference type="AlphaFoldDB" id="A0A9P6WG12"/>
<keyword evidence="12" id="KW-1185">Reference proteome</keyword>
<evidence type="ECO:0000256" key="10">
    <source>
        <dbReference type="SAM" id="MobiDB-lite"/>
    </source>
</evidence>
<dbReference type="InterPro" id="IPR029044">
    <property type="entry name" value="Nucleotide-diphossugar_trans"/>
</dbReference>
<feature type="binding site" evidence="9">
    <location>
        <position position="393"/>
    </location>
    <ligand>
        <name>UTP</name>
        <dbReference type="ChEBI" id="CHEBI:46398"/>
    </ligand>
</feature>
<evidence type="ECO:0000256" key="4">
    <source>
        <dbReference type="ARBA" id="ARBA00022679"/>
    </source>
</evidence>
<feature type="binding site" evidence="8">
    <location>
        <position position="221"/>
    </location>
    <ligand>
        <name>substrate</name>
    </ligand>
</feature>
<dbReference type="GO" id="GO:0006011">
    <property type="term" value="P:UDP-alpha-D-glucose metabolic process"/>
    <property type="evidence" value="ECO:0007669"/>
    <property type="project" value="UniProtKB-UniRule"/>
</dbReference>
<evidence type="ECO:0000256" key="8">
    <source>
        <dbReference type="PIRSR" id="PIRSR000806-1"/>
    </source>
</evidence>
<dbReference type="EC" id="2.7.7.9" evidence="3 7"/>
<comment type="function">
    <text evidence="1">Plays a central role as a glucosyl donor in cellular metabolic pathways.</text>
</comment>
<feature type="compositionally biased region" description="Polar residues" evidence="10">
    <location>
        <begin position="81"/>
        <end position="90"/>
    </location>
</feature>
<evidence type="ECO:0000313" key="12">
    <source>
        <dbReference type="Proteomes" id="UP000697127"/>
    </source>
</evidence>
<feature type="binding site" evidence="9">
    <location>
        <position position="128"/>
    </location>
    <ligand>
        <name>UTP</name>
        <dbReference type="ChEBI" id="CHEBI:46398"/>
    </ligand>
</feature>
<evidence type="ECO:0000256" key="2">
    <source>
        <dbReference type="ARBA" id="ARBA00010401"/>
    </source>
</evidence>
<name>A0A9P6WG12_9ASCO</name>
<dbReference type="InterPro" id="IPR002618">
    <property type="entry name" value="UDPGP_fam"/>
</dbReference>
<feature type="binding site" evidence="9">
    <location>
        <position position="251"/>
    </location>
    <ligand>
        <name>UTP</name>
        <dbReference type="ChEBI" id="CHEBI:46398"/>
    </ligand>
</feature>
<dbReference type="Gene3D" id="2.160.10.10">
    <property type="entry name" value="Hexapeptide repeat proteins"/>
    <property type="match status" value="1"/>
</dbReference>
<keyword evidence="5 7" id="KW-0548">Nucleotidyltransferase</keyword>
<feature type="binding site" evidence="9">
    <location>
        <position position="220"/>
    </location>
    <ligand>
        <name>UTP</name>
        <dbReference type="ChEBI" id="CHEBI:46398"/>
    </ligand>
</feature>
<dbReference type="InterPro" id="IPR016267">
    <property type="entry name" value="UDPGP_trans"/>
</dbReference>
<keyword evidence="4 7" id="KW-0808">Transferase</keyword>
<dbReference type="SUPFAM" id="SSF53448">
    <property type="entry name" value="Nucleotide-diphospho-sugar transferases"/>
    <property type="match status" value="1"/>
</dbReference>
<dbReference type="OrthoDB" id="932129at2759"/>
<evidence type="ECO:0000256" key="3">
    <source>
        <dbReference type="ARBA" id="ARBA00012415"/>
    </source>
</evidence>
<feature type="binding site" evidence="9">
    <location>
        <position position="191"/>
    </location>
    <ligand>
        <name>UTP</name>
        <dbReference type="ChEBI" id="CHEBI:46398"/>
    </ligand>
</feature>
<dbReference type="FunFam" id="2.160.10.10:FF:000001">
    <property type="entry name" value="UTP--glucose-1-phosphate uridylyltransferase"/>
    <property type="match status" value="1"/>
</dbReference>
<proteinExistence type="inferred from homology"/>
<dbReference type="GO" id="GO:0006078">
    <property type="term" value="P:(1-&gt;6)-beta-D-glucan biosynthetic process"/>
    <property type="evidence" value="ECO:0007669"/>
    <property type="project" value="UniProtKB-ARBA"/>
</dbReference>
<dbReference type="GO" id="GO:0003983">
    <property type="term" value="F:UTP:glucose-1-phosphate uridylyltransferase activity"/>
    <property type="evidence" value="ECO:0007669"/>
    <property type="project" value="UniProtKB-EC"/>
</dbReference>
<accession>A0A9P6WG12</accession>
<dbReference type="FunFam" id="3.90.550.10:FF:000002">
    <property type="entry name" value="UTP--glucose-1-phosphate uridylyltransferase"/>
    <property type="match status" value="1"/>
</dbReference>
<dbReference type="Gene3D" id="3.90.550.10">
    <property type="entry name" value="Spore Coat Polysaccharide Biosynthesis Protein SpsA, Chain A"/>
    <property type="match status" value="1"/>
</dbReference>
<dbReference type="PANTHER" id="PTHR43511">
    <property type="match status" value="1"/>
</dbReference>
<feature type="compositionally biased region" description="Low complexity" evidence="10">
    <location>
        <begin position="91"/>
        <end position="104"/>
    </location>
</feature>
<dbReference type="Pfam" id="PF01704">
    <property type="entry name" value="UDPGP"/>
    <property type="match status" value="1"/>
</dbReference>
<sequence>MSSKHLKSQSTFAFENTSSNVAASQMRNALNSLVDSVPDDLSSTDKLRFENEMDSFFALFRRYLNDKASSTTTLNWDKISSPTNDKVQSYSSLKSNNSDDSSSSNLNKLAVLKLNGGLGTSMGCVGPKSVIEVREGQSFLDLSVRQIEFLNKSFDCDVPLLLMNSFNTDRDTELIVKKYQSHRISIKTFNQSRYPRIFKDNLLPVPKHFNDQLDAWYPPGHGDLFESLLSSGILDSLINEGKEILFVSNGDNLGATVDQKILNHMIETGSEYIMELTDKTRADVKGGTLIDYDGQIRLLEIAQVPKDHVEEFKSIKKFKNFNTNNLWINLKAIKRLVESNSLQMEIIPNQKSITVGNSDFNVIQLETAVGAAIRYFSNAHGVVVPRSRFLPVKTCSDLLLVKSDLFNLQHGTLVMDPSRFGGAPLIKLGSHYKKVSNFQQRISHMPKIIELDHLTVTGNVFFGKGVQLKGTVIIVCSDGQKIDIPNGSILENVVITGNLQILEH</sequence>
<evidence type="ECO:0000256" key="1">
    <source>
        <dbReference type="ARBA" id="ARBA00003449"/>
    </source>
</evidence>
<dbReference type="CDD" id="cd00897">
    <property type="entry name" value="UGPase_euk"/>
    <property type="match status" value="1"/>
</dbReference>
<protein>
    <recommendedName>
        <fullName evidence="3 7">UTP--glucose-1-phosphate uridylyltransferase</fullName>
        <ecNumber evidence="3 7">2.7.7.9</ecNumber>
    </recommendedName>
</protein>
<comment type="catalytic activity">
    <reaction evidence="6 7">
        <text>alpha-D-glucose 1-phosphate + UTP + H(+) = UDP-alpha-D-glucose + diphosphate</text>
        <dbReference type="Rhea" id="RHEA:19889"/>
        <dbReference type="ChEBI" id="CHEBI:15378"/>
        <dbReference type="ChEBI" id="CHEBI:33019"/>
        <dbReference type="ChEBI" id="CHEBI:46398"/>
        <dbReference type="ChEBI" id="CHEBI:58601"/>
        <dbReference type="ChEBI" id="CHEBI:58885"/>
        <dbReference type="EC" id="2.7.7.9"/>
    </reaction>
</comment>
<evidence type="ECO:0000256" key="5">
    <source>
        <dbReference type="ARBA" id="ARBA00022695"/>
    </source>
</evidence>
<dbReference type="Proteomes" id="UP000697127">
    <property type="component" value="Unassembled WGS sequence"/>
</dbReference>
<organism evidence="11 12">
    <name type="scientific">Pichia californica</name>
    <dbReference type="NCBI Taxonomy" id="460514"/>
    <lineage>
        <taxon>Eukaryota</taxon>
        <taxon>Fungi</taxon>
        <taxon>Dikarya</taxon>
        <taxon>Ascomycota</taxon>
        <taxon>Saccharomycotina</taxon>
        <taxon>Pichiomycetes</taxon>
        <taxon>Pichiales</taxon>
        <taxon>Pichiaceae</taxon>
        <taxon>Pichia</taxon>
    </lineage>
</organism>
<dbReference type="GO" id="GO:0005978">
    <property type="term" value="P:glycogen biosynthetic process"/>
    <property type="evidence" value="ECO:0007669"/>
    <property type="project" value="UniProtKB-ARBA"/>
</dbReference>
<dbReference type="EMBL" id="PUHW01000493">
    <property type="protein sequence ID" value="KAG0686470.1"/>
    <property type="molecule type" value="Genomic_DNA"/>
</dbReference>
<evidence type="ECO:0000256" key="6">
    <source>
        <dbReference type="ARBA" id="ARBA00048128"/>
    </source>
</evidence>
<evidence type="ECO:0000256" key="9">
    <source>
        <dbReference type="PIRSR" id="PIRSR000806-2"/>
    </source>
</evidence>
<evidence type="ECO:0000256" key="7">
    <source>
        <dbReference type="PIRNR" id="PIRNR000806"/>
    </source>
</evidence>
<feature type="region of interest" description="Disordered" evidence="10">
    <location>
        <begin position="81"/>
        <end position="104"/>
    </location>
</feature>
<reference evidence="11" key="1">
    <citation type="submission" date="2020-11" db="EMBL/GenBank/DDBJ databases">
        <title>Kefir isolates.</title>
        <authorList>
            <person name="Marcisauskas S."/>
            <person name="Kim Y."/>
            <person name="Blasche S."/>
        </authorList>
    </citation>
    <scope>NUCLEOTIDE SEQUENCE</scope>
    <source>
        <strain evidence="11">Olga-1</strain>
    </source>
</reference>
<evidence type="ECO:0000313" key="11">
    <source>
        <dbReference type="EMBL" id="KAG0686470.1"/>
    </source>
</evidence>
<dbReference type="GO" id="GO:0005992">
    <property type="term" value="P:trehalose biosynthetic process"/>
    <property type="evidence" value="ECO:0007669"/>
    <property type="project" value="UniProtKB-ARBA"/>
</dbReference>
<comment type="similarity">
    <text evidence="2 7">Belongs to the UDPGP type 1 family.</text>
</comment>
<comment type="caution">
    <text evidence="11">The sequence shown here is derived from an EMBL/GenBank/DDBJ whole genome shotgun (WGS) entry which is preliminary data.</text>
</comment>